<feature type="region of interest" description="Disordered" evidence="1">
    <location>
        <begin position="72"/>
        <end position="104"/>
    </location>
</feature>
<keyword evidence="5" id="KW-1185">Reference proteome</keyword>
<evidence type="ECO:0000313" key="5">
    <source>
        <dbReference type="Proteomes" id="UP001303046"/>
    </source>
</evidence>
<dbReference type="PANTHER" id="PTHR47331:SF2">
    <property type="match status" value="1"/>
</dbReference>
<organism evidence="4 5">
    <name type="scientific">Necator americanus</name>
    <name type="common">Human hookworm</name>
    <dbReference type="NCBI Taxonomy" id="51031"/>
    <lineage>
        <taxon>Eukaryota</taxon>
        <taxon>Metazoa</taxon>
        <taxon>Ecdysozoa</taxon>
        <taxon>Nematoda</taxon>
        <taxon>Chromadorea</taxon>
        <taxon>Rhabditida</taxon>
        <taxon>Rhabditina</taxon>
        <taxon>Rhabditomorpha</taxon>
        <taxon>Strongyloidea</taxon>
        <taxon>Ancylostomatidae</taxon>
        <taxon>Bunostominae</taxon>
        <taxon>Necator</taxon>
    </lineage>
</organism>
<dbReference type="Proteomes" id="UP001303046">
    <property type="component" value="Unassembled WGS sequence"/>
</dbReference>
<evidence type="ECO:0000313" key="4">
    <source>
        <dbReference type="EMBL" id="KAK6741775.1"/>
    </source>
</evidence>
<feature type="chain" id="PRO_5046189022" description="Integrase catalytic domain-containing protein" evidence="2">
    <location>
        <begin position="18"/>
        <end position="550"/>
    </location>
</feature>
<dbReference type="PANTHER" id="PTHR47331">
    <property type="entry name" value="PHD-TYPE DOMAIN-CONTAINING PROTEIN"/>
    <property type="match status" value="1"/>
</dbReference>
<dbReference type="InterPro" id="IPR040676">
    <property type="entry name" value="DUF5641"/>
</dbReference>
<feature type="region of interest" description="Disordered" evidence="1">
    <location>
        <begin position="464"/>
        <end position="499"/>
    </location>
</feature>
<keyword evidence="2" id="KW-0732">Signal</keyword>
<feature type="compositionally biased region" description="Basic and acidic residues" evidence="1">
    <location>
        <begin position="541"/>
        <end position="550"/>
    </location>
</feature>
<sequence>MIRKTALFLSLLFCVQAGPFDCNAGQKCPPGLRCLDGTCVARLDCPMMGMPMAPPGCDVKLKPDSNGCPMPEIRSVMQRRRGQTPLPRPSAGYSSTTSSSHDTREHLVWQWRGNKTFGKDAGARTSNTSEITNAETLLIMEHHRESESTLKRLPLDSTTTRPDSIQVFTPQSPLSALHILFPLSKPPSPEYFGTVQYVEEPKDTLTAILKCLVSLRNESTALDSSRRGTPDLIISDNATTFRSTNDSLQNTINNRKAVEKISAQFAKRRVEWRFITPLSPWKGGFYERVVGLFKSVFKKAIKHTLLPLSQFQTLVAEIKVVLNSRLLLSISGTSSSPHVLRPIDFVSPQVELQLPSPNRNSLYITSNRLSEWYKETSAVLNNFWDIWYKDFLSAISARHQHRIHQGRSGPLIPSVEHVVLIADKNVPRGQWPLAIITTIHRSKTNTRRPATVRIANGHELTDQSTKSVGDFCKGRPTTEEDYNLHGSNHHEQPNGPPPTTLYRSLPCIYDRQLRTLGYALYGSGGAAQHSSRGATLYPTPRTDHIPRHPP</sequence>
<dbReference type="SUPFAM" id="SSF53098">
    <property type="entry name" value="Ribonuclease H-like"/>
    <property type="match status" value="1"/>
</dbReference>
<evidence type="ECO:0000256" key="2">
    <source>
        <dbReference type="SAM" id="SignalP"/>
    </source>
</evidence>
<feature type="domain" description="Integrase catalytic" evidence="3">
    <location>
        <begin position="150"/>
        <end position="343"/>
    </location>
</feature>
<dbReference type="InterPro" id="IPR001584">
    <property type="entry name" value="Integrase_cat-core"/>
</dbReference>
<accession>A0ABR1CUN5</accession>
<dbReference type="EMBL" id="JAVFWL010000003">
    <property type="protein sequence ID" value="KAK6741775.1"/>
    <property type="molecule type" value="Genomic_DNA"/>
</dbReference>
<proteinExistence type="predicted"/>
<dbReference type="PROSITE" id="PS50994">
    <property type="entry name" value="INTEGRASE"/>
    <property type="match status" value="1"/>
</dbReference>
<feature type="region of interest" description="Disordered" evidence="1">
    <location>
        <begin position="524"/>
        <end position="550"/>
    </location>
</feature>
<protein>
    <recommendedName>
        <fullName evidence="3">Integrase catalytic domain-containing protein</fullName>
    </recommendedName>
</protein>
<dbReference type="Pfam" id="PF18701">
    <property type="entry name" value="DUF5641"/>
    <property type="match status" value="1"/>
</dbReference>
<reference evidence="4 5" key="1">
    <citation type="submission" date="2023-08" db="EMBL/GenBank/DDBJ databases">
        <title>A Necator americanus chromosomal reference genome.</title>
        <authorList>
            <person name="Ilik V."/>
            <person name="Petrzelkova K.J."/>
            <person name="Pardy F."/>
            <person name="Fuh T."/>
            <person name="Niatou-Singa F.S."/>
            <person name="Gouil Q."/>
            <person name="Baker L."/>
            <person name="Ritchie M.E."/>
            <person name="Jex A.R."/>
            <person name="Gazzola D."/>
            <person name="Li H."/>
            <person name="Toshio Fujiwara R."/>
            <person name="Zhan B."/>
            <person name="Aroian R.V."/>
            <person name="Pafco B."/>
            <person name="Schwarz E.M."/>
        </authorList>
    </citation>
    <scope>NUCLEOTIDE SEQUENCE [LARGE SCALE GENOMIC DNA]</scope>
    <source>
        <strain evidence="4 5">Aroian</strain>
        <tissue evidence="4">Whole animal</tissue>
    </source>
</reference>
<gene>
    <name evidence="4" type="primary">Necator_chrIII.g10333</name>
    <name evidence="4" type="ORF">RB195_009568</name>
</gene>
<comment type="caution">
    <text evidence="4">The sequence shown here is derived from an EMBL/GenBank/DDBJ whole genome shotgun (WGS) entry which is preliminary data.</text>
</comment>
<dbReference type="InterPro" id="IPR012337">
    <property type="entry name" value="RNaseH-like_sf"/>
</dbReference>
<dbReference type="InterPro" id="IPR036397">
    <property type="entry name" value="RNaseH_sf"/>
</dbReference>
<evidence type="ECO:0000256" key="1">
    <source>
        <dbReference type="SAM" id="MobiDB-lite"/>
    </source>
</evidence>
<feature type="signal peptide" evidence="2">
    <location>
        <begin position="1"/>
        <end position="17"/>
    </location>
</feature>
<evidence type="ECO:0000259" key="3">
    <source>
        <dbReference type="PROSITE" id="PS50994"/>
    </source>
</evidence>
<name>A0ABR1CUN5_NECAM</name>
<dbReference type="Gene3D" id="3.30.420.10">
    <property type="entry name" value="Ribonuclease H-like superfamily/Ribonuclease H"/>
    <property type="match status" value="1"/>
</dbReference>